<dbReference type="GO" id="GO:0046872">
    <property type="term" value="F:metal ion binding"/>
    <property type="evidence" value="ECO:0007669"/>
    <property type="project" value="UniProtKB-KW"/>
</dbReference>
<evidence type="ECO:0008006" key="9">
    <source>
        <dbReference type="Google" id="ProtNLM"/>
    </source>
</evidence>
<sequence length="434" mass="49377">MSWFVNIDMLGPDLEDIKNCRGEEDKDWEFEVVRYIAFRCLQVLEISHSKCALAAPKNSWRITDISVNYCVPLVPGVMLAKSLGAKKGMEYNKAIRVLHERMATKDEGVVDMALITCALFLCVELLQGRYKWAFQPMYGGLNMYHKWLYQSWNNRNSSESGIRQVFESISLQTVLFINTALHEWDFASVNHNFSLPSMPSKLHSLDEGRDTLNSFLSSLCCRVISSQLRRLGKDSDNVNTVDDQQRFSHDALDVRWNNPFRDLKARQTSNFTLEQTYAGTILSVQYTAAYIVITAGIFPAAIIFDNFEQIFTQIISTISTLRHFMHRRNGVTFDMGILPSSYLVASSCRDPRIRRHALGLSYQTSRQEGIWDSFVVEKVAERLVSSEESDCSSPKSSFDIPAAAQLSVLNAAINSAQRTIILHYCRQQSADKRV</sequence>
<keyword evidence="1" id="KW-0479">Metal-binding</keyword>
<evidence type="ECO:0000313" key="8">
    <source>
        <dbReference type="Proteomes" id="UP000799439"/>
    </source>
</evidence>
<organism evidence="7 8">
    <name type="scientific">Myriangium duriaei CBS 260.36</name>
    <dbReference type="NCBI Taxonomy" id="1168546"/>
    <lineage>
        <taxon>Eukaryota</taxon>
        <taxon>Fungi</taxon>
        <taxon>Dikarya</taxon>
        <taxon>Ascomycota</taxon>
        <taxon>Pezizomycotina</taxon>
        <taxon>Dothideomycetes</taxon>
        <taxon>Dothideomycetidae</taxon>
        <taxon>Myriangiales</taxon>
        <taxon>Myriangiaceae</taxon>
        <taxon>Myriangium</taxon>
    </lineage>
</organism>
<dbReference type="PANTHER" id="PTHR36206:SF12">
    <property type="entry name" value="ASPERCRYPTIN BIOSYNTHESIS CLUSTER-SPECIFIC TRANSCRIPTION REGULATOR ATNN-RELATED"/>
    <property type="match status" value="1"/>
</dbReference>
<dbReference type="AlphaFoldDB" id="A0A9P4ISF3"/>
<keyword evidence="8" id="KW-1185">Reference proteome</keyword>
<dbReference type="InterPro" id="IPR052360">
    <property type="entry name" value="Transcr_Regulatory_Proteins"/>
</dbReference>
<dbReference type="EMBL" id="ML996091">
    <property type="protein sequence ID" value="KAF2149168.1"/>
    <property type="molecule type" value="Genomic_DNA"/>
</dbReference>
<keyword evidence="4" id="KW-0238">DNA-binding</keyword>
<evidence type="ECO:0000256" key="1">
    <source>
        <dbReference type="ARBA" id="ARBA00022723"/>
    </source>
</evidence>
<keyword evidence="3" id="KW-0805">Transcription regulation</keyword>
<evidence type="ECO:0000313" key="7">
    <source>
        <dbReference type="EMBL" id="KAF2149168.1"/>
    </source>
</evidence>
<evidence type="ECO:0000256" key="5">
    <source>
        <dbReference type="ARBA" id="ARBA00023163"/>
    </source>
</evidence>
<comment type="caution">
    <text evidence="7">The sequence shown here is derived from an EMBL/GenBank/DDBJ whole genome shotgun (WGS) entry which is preliminary data.</text>
</comment>
<evidence type="ECO:0000256" key="6">
    <source>
        <dbReference type="ARBA" id="ARBA00023242"/>
    </source>
</evidence>
<dbReference type="OrthoDB" id="2593732at2759"/>
<proteinExistence type="predicted"/>
<name>A0A9P4ISF3_9PEZI</name>
<evidence type="ECO:0000256" key="2">
    <source>
        <dbReference type="ARBA" id="ARBA00022833"/>
    </source>
</evidence>
<accession>A0A9P4ISF3</accession>
<keyword evidence="2" id="KW-0862">Zinc</keyword>
<dbReference type="PANTHER" id="PTHR36206">
    <property type="entry name" value="ASPERCRYPTIN BIOSYNTHESIS CLUSTER-SPECIFIC TRANSCRIPTION REGULATOR ATNN-RELATED"/>
    <property type="match status" value="1"/>
</dbReference>
<dbReference type="Proteomes" id="UP000799439">
    <property type="component" value="Unassembled WGS sequence"/>
</dbReference>
<evidence type="ECO:0000256" key="3">
    <source>
        <dbReference type="ARBA" id="ARBA00023015"/>
    </source>
</evidence>
<dbReference type="GO" id="GO:0003677">
    <property type="term" value="F:DNA binding"/>
    <property type="evidence" value="ECO:0007669"/>
    <property type="project" value="UniProtKB-KW"/>
</dbReference>
<reference evidence="7" key="1">
    <citation type="journal article" date="2020" name="Stud. Mycol.">
        <title>101 Dothideomycetes genomes: a test case for predicting lifestyles and emergence of pathogens.</title>
        <authorList>
            <person name="Haridas S."/>
            <person name="Albert R."/>
            <person name="Binder M."/>
            <person name="Bloem J."/>
            <person name="Labutti K."/>
            <person name="Salamov A."/>
            <person name="Andreopoulos B."/>
            <person name="Baker S."/>
            <person name="Barry K."/>
            <person name="Bills G."/>
            <person name="Bluhm B."/>
            <person name="Cannon C."/>
            <person name="Castanera R."/>
            <person name="Culley D."/>
            <person name="Daum C."/>
            <person name="Ezra D."/>
            <person name="Gonzalez J."/>
            <person name="Henrissat B."/>
            <person name="Kuo A."/>
            <person name="Liang C."/>
            <person name="Lipzen A."/>
            <person name="Lutzoni F."/>
            <person name="Magnuson J."/>
            <person name="Mondo S."/>
            <person name="Nolan M."/>
            <person name="Ohm R."/>
            <person name="Pangilinan J."/>
            <person name="Park H.-J."/>
            <person name="Ramirez L."/>
            <person name="Alfaro M."/>
            <person name="Sun H."/>
            <person name="Tritt A."/>
            <person name="Yoshinaga Y."/>
            <person name="Zwiers L.-H."/>
            <person name="Turgeon B."/>
            <person name="Goodwin S."/>
            <person name="Spatafora J."/>
            <person name="Crous P."/>
            <person name="Grigoriev I."/>
        </authorList>
    </citation>
    <scope>NUCLEOTIDE SEQUENCE</scope>
    <source>
        <strain evidence="7">CBS 260.36</strain>
    </source>
</reference>
<protein>
    <recommendedName>
        <fullName evidence="9">Transcription factor domain-containing protein</fullName>
    </recommendedName>
</protein>
<keyword evidence="5" id="KW-0804">Transcription</keyword>
<keyword evidence="6" id="KW-0539">Nucleus</keyword>
<gene>
    <name evidence="7" type="ORF">K461DRAFT_300726</name>
</gene>
<evidence type="ECO:0000256" key="4">
    <source>
        <dbReference type="ARBA" id="ARBA00023125"/>
    </source>
</evidence>